<evidence type="ECO:0000256" key="1">
    <source>
        <dbReference type="SAM" id="MobiDB-lite"/>
    </source>
</evidence>
<keyword evidence="3" id="KW-1185">Reference proteome</keyword>
<name>A0ABS4ZAD4_9ACTN</name>
<feature type="region of interest" description="Disordered" evidence="1">
    <location>
        <begin position="1"/>
        <end position="59"/>
    </location>
</feature>
<protein>
    <submittedName>
        <fullName evidence="2">Uncharacterized protein</fullName>
    </submittedName>
</protein>
<evidence type="ECO:0000313" key="2">
    <source>
        <dbReference type="EMBL" id="MBP2418012.1"/>
    </source>
</evidence>
<organism evidence="2 3">
    <name type="scientific">Microlunatus capsulatus</name>
    <dbReference type="NCBI Taxonomy" id="99117"/>
    <lineage>
        <taxon>Bacteria</taxon>
        <taxon>Bacillati</taxon>
        <taxon>Actinomycetota</taxon>
        <taxon>Actinomycetes</taxon>
        <taxon>Propionibacteriales</taxon>
        <taxon>Propionibacteriaceae</taxon>
        <taxon>Microlunatus</taxon>
    </lineage>
</organism>
<dbReference type="Proteomes" id="UP000758168">
    <property type="component" value="Unassembled WGS sequence"/>
</dbReference>
<reference evidence="2 3" key="1">
    <citation type="submission" date="2021-03" db="EMBL/GenBank/DDBJ databases">
        <title>Sequencing the genomes of 1000 actinobacteria strains.</title>
        <authorList>
            <person name="Klenk H.-P."/>
        </authorList>
    </citation>
    <scope>NUCLEOTIDE SEQUENCE [LARGE SCALE GENOMIC DNA]</scope>
    <source>
        <strain evidence="2 3">DSM 12936</strain>
    </source>
</reference>
<dbReference type="EMBL" id="JAGIOB010000001">
    <property type="protein sequence ID" value="MBP2418012.1"/>
    <property type="molecule type" value="Genomic_DNA"/>
</dbReference>
<evidence type="ECO:0000313" key="3">
    <source>
        <dbReference type="Proteomes" id="UP000758168"/>
    </source>
</evidence>
<proteinExistence type="predicted"/>
<sequence>MSENTVDIDDQDSEPTMTAPAEGRPDGTDGQSDQVGSDQIHAPAADDQTGAEDPGTPGV</sequence>
<dbReference type="RefSeq" id="WP_210057193.1">
    <property type="nucleotide sequence ID" value="NZ_BAAAMH010000010.1"/>
</dbReference>
<gene>
    <name evidence="2" type="ORF">JOF54_002934</name>
</gene>
<feature type="compositionally biased region" description="Acidic residues" evidence="1">
    <location>
        <begin position="1"/>
        <end position="13"/>
    </location>
</feature>
<comment type="caution">
    <text evidence="2">The sequence shown here is derived from an EMBL/GenBank/DDBJ whole genome shotgun (WGS) entry which is preliminary data.</text>
</comment>
<accession>A0ABS4ZAD4</accession>